<dbReference type="Gene3D" id="1.25.10.10">
    <property type="entry name" value="Leucine-rich Repeat Variant"/>
    <property type="match status" value="1"/>
</dbReference>
<sequence length="345" mass="38014">MASGNGGPEVPAAGGAEGEPAGQELPDNSVFVAKFLTREEMATLTLPYGTLCGSSKGVDASEALRVVSDTRKWSEAVFEDCVEYIRLVNAGTGAFEWYHDFVVFTNLQMAAYNNCDILQEGPDFNLVLDYTVKHVRNLRSSVARNALLFVACIVECTAPNQPIFVNAALRLIPQLFKCATSEKIVYRKPALEHLKAICDNCHDLQCIEIVWVFMDHTKDRNVKIGAAATLGLRTLFDRIDDDELIKIDRAVLADYVERCLTGRNTPAREICSKVVKRLVAKLSPEEIHLWWSGMATKSHMAKLLKPFVSIPIADDDTTGKTDEPSTVVAEVDTGAQVAEYVEVSQ</sequence>
<evidence type="ECO:0000313" key="3">
    <source>
        <dbReference type="Proteomes" id="UP001497744"/>
    </source>
</evidence>
<protein>
    <submittedName>
        <fullName evidence="2">ERAD-associated E3 ubiquitin-protein ligase HRD1, putative</fullName>
    </submittedName>
</protein>
<feature type="region of interest" description="Disordered" evidence="1">
    <location>
        <begin position="1"/>
        <end position="25"/>
    </location>
</feature>
<evidence type="ECO:0000313" key="2">
    <source>
        <dbReference type="EMBL" id="GIX65684.1"/>
    </source>
</evidence>
<feature type="compositionally biased region" description="Low complexity" evidence="1">
    <location>
        <begin position="8"/>
        <end position="25"/>
    </location>
</feature>
<dbReference type="RefSeq" id="XP_067717753.1">
    <property type="nucleotide sequence ID" value="XM_067861652.1"/>
</dbReference>
<dbReference type="GeneID" id="94197165"/>
<proteinExistence type="predicted"/>
<reference evidence="2 3" key="1">
    <citation type="submission" date="2021-06" db="EMBL/GenBank/DDBJ databases">
        <title>Genome sequence of Babesia caballi.</title>
        <authorList>
            <person name="Yamagishi J."/>
            <person name="Kidaka T."/>
            <person name="Ochi A."/>
        </authorList>
    </citation>
    <scope>NUCLEOTIDE SEQUENCE [LARGE SCALE GENOMIC DNA]</scope>
    <source>
        <strain evidence="2">USDA-D6B2</strain>
    </source>
</reference>
<dbReference type="EMBL" id="BPLF01000005">
    <property type="protein sequence ID" value="GIX65684.1"/>
    <property type="molecule type" value="Genomic_DNA"/>
</dbReference>
<dbReference type="InterPro" id="IPR016024">
    <property type="entry name" value="ARM-type_fold"/>
</dbReference>
<keyword evidence="3" id="KW-1185">Reference proteome</keyword>
<dbReference type="InterPro" id="IPR011989">
    <property type="entry name" value="ARM-like"/>
</dbReference>
<evidence type="ECO:0000256" key="1">
    <source>
        <dbReference type="SAM" id="MobiDB-lite"/>
    </source>
</evidence>
<comment type="caution">
    <text evidence="2">The sequence shown here is derived from an EMBL/GenBank/DDBJ whole genome shotgun (WGS) entry which is preliminary data.</text>
</comment>
<gene>
    <name evidence="2" type="ORF">BcabD6B2_51190</name>
</gene>
<dbReference type="Proteomes" id="UP001497744">
    <property type="component" value="Unassembled WGS sequence"/>
</dbReference>
<name>A0AAV4M4E0_BABCB</name>
<dbReference type="SUPFAM" id="SSF48371">
    <property type="entry name" value="ARM repeat"/>
    <property type="match status" value="1"/>
</dbReference>
<dbReference type="AlphaFoldDB" id="A0AAV4M4E0"/>
<accession>A0AAV4M4E0</accession>
<organism evidence="2 3">
    <name type="scientific">Babesia caballi</name>
    <dbReference type="NCBI Taxonomy" id="5871"/>
    <lineage>
        <taxon>Eukaryota</taxon>
        <taxon>Sar</taxon>
        <taxon>Alveolata</taxon>
        <taxon>Apicomplexa</taxon>
        <taxon>Aconoidasida</taxon>
        <taxon>Piroplasmida</taxon>
        <taxon>Babesiidae</taxon>
        <taxon>Babesia</taxon>
    </lineage>
</organism>